<dbReference type="RefSeq" id="WP_130094378.1">
    <property type="nucleotide sequence ID" value="NZ_SETE01000005.1"/>
</dbReference>
<accession>A0A4Q4KIG8</accession>
<dbReference type="SUPFAM" id="SSF82171">
    <property type="entry name" value="DPP6 N-terminal domain-like"/>
    <property type="match status" value="1"/>
</dbReference>
<evidence type="ECO:0000313" key="5">
    <source>
        <dbReference type="Proteomes" id="UP000293952"/>
    </source>
</evidence>
<reference evidence="4 5" key="1">
    <citation type="submission" date="2019-02" db="EMBL/GenBank/DDBJ databases">
        <title>Genome sequence of the sea-ice species Brumimicrobium glaciale.</title>
        <authorList>
            <person name="Bowman J.P."/>
        </authorList>
    </citation>
    <scope>NUCLEOTIDE SEQUENCE [LARGE SCALE GENOMIC DNA]</scope>
    <source>
        <strain evidence="4 5">IC156</strain>
    </source>
</reference>
<sequence length="705" mass="80464">MNKLFIILMLSVFFTTQASAQKDLTLEEAVSGQYQQFYPDHVFGFGWIENLNKYSYLKQYQTLVIGEVGGEEKEVLKISEVNEALDVKFNYFAGIKWKDENTIVLKLQNTVVTYNLKTKKGTKIELPENAERTTFDHQYNNIAYTIDNNLYYTSVAQYNQFAVTENEDKNIVSGQEIARSEMGITQGIFWSPTGNSLAFYQKDESKVHDYPLLDITQTPGKLNSIKYPMTGQPSEKAKLGIFSLKNNTTAFIAAKNGAENYLTNVSWTPDEQFILLAEVARSQKHIWVQKYKTDGTLAKTLFEEKKDTWVEPEKPAHFPSKNSNDFVWVSERDGFDNLYYYSIDGELKSQLTTNKFMLKDIVAAHHGEVFFTATGESPLNTLLYKVNTKGKQVLLTKEEGTHSVDVNCTGEYIFDQYSAHDIPNIAVIRKASGKEVKRMLEAENKLADYKLSEAEIKSIKSRDGVDLYTRMIKPKNFDASKKYPVLIYVYGGPHAQMITNSWYDGASLWMHWMANQGYVIFTLDNRGSGNRGVEFEHIIHRNLGVIEHQDQLDGVDYLSGFDFIDTSRIAVHGWSYGGYMTGTMMMKSPNIFKVGVAGGPVTDWKYYEAMYGERYMDTPEENKEGYEKTSLLNQAENLKGDLLLIHGTSDPVVVMQHNLSLVKKLVDLGIQVDFFPYPMHEHNVGGKDRIHLMRKVLDYIIDNNK</sequence>
<dbReference type="InterPro" id="IPR050278">
    <property type="entry name" value="Serine_Prot_S9B/DPPIV"/>
</dbReference>
<dbReference type="Proteomes" id="UP000293952">
    <property type="component" value="Unassembled WGS sequence"/>
</dbReference>
<dbReference type="Gene3D" id="3.40.50.1820">
    <property type="entry name" value="alpha/beta hydrolase"/>
    <property type="match status" value="1"/>
</dbReference>
<evidence type="ECO:0000259" key="3">
    <source>
        <dbReference type="Pfam" id="PF00930"/>
    </source>
</evidence>
<dbReference type="Pfam" id="PF00930">
    <property type="entry name" value="DPPIV_N"/>
    <property type="match status" value="1"/>
</dbReference>
<dbReference type="EMBL" id="SETE01000005">
    <property type="protein sequence ID" value="RYM33041.1"/>
    <property type="molecule type" value="Genomic_DNA"/>
</dbReference>
<dbReference type="InterPro" id="IPR002469">
    <property type="entry name" value="Peptidase_S9B_N"/>
</dbReference>
<dbReference type="PANTHER" id="PTHR11731">
    <property type="entry name" value="PROTEASE FAMILY S9B,C DIPEPTIDYL-PEPTIDASE IV-RELATED"/>
    <property type="match status" value="1"/>
</dbReference>
<dbReference type="GO" id="GO:0006508">
    <property type="term" value="P:proteolysis"/>
    <property type="evidence" value="ECO:0007669"/>
    <property type="project" value="InterPro"/>
</dbReference>
<dbReference type="PANTHER" id="PTHR11731:SF193">
    <property type="entry name" value="DIPEPTIDYL PEPTIDASE 9"/>
    <property type="match status" value="1"/>
</dbReference>
<name>A0A4Q4KIG8_9FLAO</name>
<gene>
    <name evidence="4" type="ORF">ERX46_13400</name>
</gene>
<dbReference type="GO" id="GO:0008236">
    <property type="term" value="F:serine-type peptidase activity"/>
    <property type="evidence" value="ECO:0007669"/>
    <property type="project" value="InterPro"/>
</dbReference>
<evidence type="ECO:0000256" key="1">
    <source>
        <dbReference type="SAM" id="SignalP"/>
    </source>
</evidence>
<dbReference type="InterPro" id="IPR001375">
    <property type="entry name" value="Peptidase_S9_cat"/>
</dbReference>
<keyword evidence="5" id="KW-1185">Reference proteome</keyword>
<comment type="caution">
    <text evidence="4">The sequence shown here is derived from an EMBL/GenBank/DDBJ whole genome shotgun (WGS) entry which is preliminary data.</text>
</comment>
<dbReference type="GO" id="GO:0008239">
    <property type="term" value="F:dipeptidyl-peptidase activity"/>
    <property type="evidence" value="ECO:0007669"/>
    <property type="project" value="TreeGrafter"/>
</dbReference>
<proteinExistence type="predicted"/>
<feature type="signal peptide" evidence="1">
    <location>
        <begin position="1"/>
        <end position="20"/>
    </location>
</feature>
<evidence type="ECO:0000259" key="2">
    <source>
        <dbReference type="Pfam" id="PF00326"/>
    </source>
</evidence>
<dbReference type="SUPFAM" id="SSF53474">
    <property type="entry name" value="alpha/beta-Hydrolases"/>
    <property type="match status" value="1"/>
</dbReference>
<feature type="chain" id="PRO_5021017740" evidence="1">
    <location>
        <begin position="21"/>
        <end position="705"/>
    </location>
</feature>
<evidence type="ECO:0000313" key="4">
    <source>
        <dbReference type="EMBL" id="RYM33041.1"/>
    </source>
</evidence>
<dbReference type="OrthoDB" id="9812921at2"/>
<dbReference type="InterPro" id="IPR029058">
    <property type="entry name" value="AB_hydrolase_fold"/>
</dbReference>
<dbReference type="Pfam" id="PF00326">
    <property type="entry name" value="Peptidase_S9"/>
    <property type="match status" value="1"/>
</dbReference>
<keyword evidence="1" id="KW-0732">Signal</keyword>
<feature type="domain" description="Peptidase S9 prolyl oligopeptidase catalytic" evidence="2">
    <location>
        <begin position="510"/>
        <end position="701"/>
    </location>
</feature>
<dbReference type="Gene3D" id="2.140.10.30">
    <property type="entry name" value="Dipeptidylpeptidase IV, N-terminal domain"/>
    <property type="match status" value="1"/>
</dbReference>
<organism evidence="4 5">
    <name type="scientific">Brumimicrobium glaciale</name>
    <dbReference type="NCBI Taxonomy" id="200475"/>
    <lineage>
        <taxon>Bacteria</taxon>
        <taxon>Pseudomonadati</taxon>
        <taxon>Bacteroidota</taxon>
        <taxon>Flavobacteriia</taxon>
        <taxon>Flavobacteriales</taxon>
        <taxon>Crocinitomicaceae</taxon>
        <taxon>Brumimicrobium</taxon>
    </lineage>
</organism>
<protein>
    <submittedName>
        <fullName evidence="4">S9 family peptidase</fullName>
    </submittedName>
</protein>
<dbReference type="AlphaFoldDB" id="A0A4Q4KIG8"/>
<feature type="domain" description="Dipeptidylpeptidase IV N-terminal" evidence="3">
    <location>
        <begin position="106"/>
        <end position="423"/>
    </location>
</feature>